<dbReference type="InterPro" id="IPR052913">
    <property type="entry name" value="Glycopeptide_resist_protein"/>
</dbReference>
<keyword evidence="2" id="KW-0812">Transmembrane</keyword>
<feature type="region of interest" description="Disordered" evidence="1">
    <location>
        <begin position="517"/>
        <end position="542"/>
    </location>
</feature>
<protein>
    <recommendedName>
        <fullName evidence="3">YoaR-like putative peptidoglycan binding domain-containing protein</fullName>
    </recommendedName>
</protein>
<dbReference type="PANTHER" id="PTHR35788:SF1">
    <property type="entry name" value="EXPORTED PROTEIN"/>
    <property type="match status" value="1"/>
</dbReference>
<feature type="compositionally biased region" description="Basic and acidic residues" evidence="1">
    <location>
        <begin position="517"/>
        <end position="532"/>
    </location>
</feature>
<evidence type="ECO:0000256" key="1">
    <source>
        <dbReference type="SAM" id="MobiDB-lite"/>
    </source>
</evidence>
<sequence length="579" mass="61862">MTEKTTATTSPNRPRRSRGLVVGVAVATVVLVLGGIYLAGYLLAGDRAPRNASVGGVPIGGLSREDAVATLERELAPRATAPITLTAGEVSSEVEPAEAGLALDAAASVEEAGAGRSWDPLHIWQVLTGGSAREPVVRVDQGALDAAVADFAEEVDGEPRNATLAYDGLEVEVGESSPGVTVDRDLTAEALAEAYLSSTSVEAAASVVEPEVTTEEAEQVAEEVAEPAVDGPVRVDAGEAGSFEVPPEAIAAATRFEVAEGTYVARYDAEKLLAGSEDSIEAELDVDEPKDAYWRLEGGEPTLVEAEKGATVAAEDLLTAVQPVLAKSGRERSAEVELTEEEPEFTTAEAEEAKVTEVVGEFTTYYPPAEYRDINLGQVAERVDNYWLAPGETFSMNDVVGERTPENGFAEGYVIQGGTLVKESGGGVSQGATTLFNAAFAAGLEDVEHHPHTLYFERYPAGREATVYYGSLDLRFKNNTPYGVVIQADRRSSAGRDQGSLTVKIWSTKVWDEIRTPEPTKSDFTSGRRIESDAPDCEYQAPTPGLTARYHRAFIRDGKEVKRDSYTWTYDPGDEIVCR</sequence>
<keyword evidence="5" id="KW-1185">Reference proteome</keyword>
<dbReference type="RefSeq" id="WP_156609614.1">
    <property type="nucleotide sequence ID" value="NZ_WPCU01000005.1"/>
</dbReference>
<dbReference type="Pfam" id="PF04294">
    <property type="entry name" value="VanW"/>
    <property type="match status" value="1"/>
</dbReference>
<dbReference type="InterPro" id="IPR022029">
    <property type="entry name" value="YoaR-like_PG-bd"/>
</dbReference>
<evidence type="ECO:0000313" key="4">
    <source>
        <dbReference type="EMBL" id="MVA76214.1"/>
    </source>
</evidence>
<keyword evidence="2" id="KW-0472">Membrane</keyword>
<proteinExistence type="predicted"/>
<keyword evidence="2" id="KW-1133">Transmembrane helix</keyword>
<dbReference type="AlphaFoldDB" id="A0A6A9UXE0"/>
<name>A0A6A9UXE0_9ACTN</name>
<dbReference type="Pfam" id="PF12229">
    <property type="entry name" value="PG_binding_4"/>
    <property type="match status" value="1"/>
</dbReference>
<comment type="caution">
    <text evidence="4">The sequence shown here is derived from an EMBL/GenBank/DDBJ whole genome shotgun (WGS) entry which is preliminary data.</text>
</comment>
<dbReference type="PANTHER" id="PTHR35788">
    <property type="entry name" value="EXPORTED PROTEIN-RELATED"/>
    <property type="match status" value="1"/>
</dbReference>
<dbReference type="InterPro" id="IPR007391">
    <property type="entry name" value="Vancomycin_resist_VanW"/>
</dbReference>
<evidence type="ECO:0000259" key="3">
    <source>
        <dbReference type="Pfam" id="PF12229"/>
    </source>
</evidence>
<accession>A0A6A9UXE0</accession>
<evidence type="ECO:0000256" key="2">
    <source>
        <dbReference type="SAM" id="Phobius"/>
    </source>
</evidence>
<feature type="domain" description="YoaR-like putative peptidoglycan binding" evidence="3">
    <location>
        <begin position="94"/>
        <end position="197"/>
    </location>
</feature>
<gene>
    <name evidence="4" type="ORF">GC722_09280</name>
</gene>
<reference evidence="4 5" key="1">
    <citation type="submission" date="2019-12" db="EMBL/GenBank/DDBJ databases">
        <title>Auraticoccus cholistani sp. nov., an actinomycete isolated from soil of Cholistan desert.</title>
        <authorList>
            <person name="Cheema M.T."/>
        </authorList>
    </citation>
    <scope>NUCLEOTIDE SEQUENCE [LARGE SCALE GENOMIC DNA]</scope>
    <source>
        <strain evidence="4 5">F435</strain>
    </source>
</reference>
<dbReference type="EMBL" id="WPCU01000005">
    <property type="protein sequence ID" value="MVA76214.1"/>
    <property type="molecule type" value="Genomic_DNA"/>
</dbReference>
<dbReference type="Proteomes" id="UP000435304">
    <property type="component" value="Unassembled WGS sequence"/>
</dbReference>
<feature type="transmembrane region" description="Helical" evidence="2">
    <location>
        <begin position="20"/>
        <end position="44"/>
    </location>
</feature>
<organism evidence="4 5">
    <name type="scientific">Auraticoccus cholistanensis</name>
    <dbReference type="NCBI Taxonomy" id="2656650"/>
    <lineage>
        <taxon>Bacteria</taxon>
        <taxon>Bacillati</taxon>
        <taxon>Actinomycetota</taxon>
        <taxon>Actinomycetes</taxon>
        <taxon>Propionibacteriales</taxon>
        <taxon>Propionibacteriaceae</taxon>
        <taxon>Auraticoccus</taxon>
    </lineage>
</organism>
<evidence type="ECO:0000313" key="5">
    <source>
        <dbReference type="Proteomes" id="UP000435304"/>
    </source>
</evidence>